<dbReference type="eggNOG" id="ENOG502QQBP">
    <property type="taxonomic scope" value="Eukaryota"/>
</dbReference>
<evidence type="ECO:0000259" key="2">
    <source>
        <dbReference type="Pfam" id="PF13968"/>
    </source>
</evidence>
<dbReference type="Pfam" id="PF04578">
    <property type="entry name" value="DUF594"/>
    <property type="match status" value="1"/>
</dbReference>
<sequence length="723" mass="82238">MGLNPPVPQQDSNWEIRVAILLQVLLIFLGPMRRRSSALWSRLTVWSCYLLADWVADLALGLILNNMGNIGGGGNSSSSFGLKRGGTTTSTTAGSSSPTIFAFWTPFLLLHLGGPDTITAYSVEDNELWIRHLIGLLFELLSAAVIFLCSMHGNPLIHGTVLMFIVGTIKYGERTYSLYCERFRSNIVGTPNPGRNFAKFMTEFDSKEKAGLIVEVAIPNGEASYAQKEMERQETIWKMQEQDRKKSVERRRLFVNLILSFKEQRLSTAFFLEHEDMTRTEAFEVIELELNFIYDMAPAAYTRTGWVLRSICSACLISALAIFFFLDKPNHQILPVDVGITYALLLGGLALDSVALFMLLFSNRTKVYLEKKSSHRFFKWLARAWIIIKRWRPRRWSGTVAQFNLISYCLGVPDSFGGMRGCCLKVTKMLGAVHGLAELPVLQDFIFIHHQSLRIKYITEDFSGYIEESQILNTFFDSIKHTALQLTRHGDYMEIEKVDLQLPRLARHQQERGKDQRKAVDSVVKVKDFDESLLLGHIATDLCVWDYQGPMTTDDSRKRAISKTLSEYMLYLLIKQPETARTGIWLMRYQDTVAEARRFFASMAAWNPSPRDARLMLLSVNTSEKPSVVKADESLSVLFDAVILAKALRELYEDVMWDIVAGVWMEMLLYAARKCPGSTHVQQLNHGGELITVIWLLMEHMGLGDMYNIEKMDTVAKIIVHDH</sequence>
<reference evidence="3 4" key="1">
    <citation type="journal article" date="2009" name="Nature">
        <title>The Sorghum bicolor genome and the diversification of grasses.</title>
        <authorList>
            <person name="Paterson A.H."/>
            <person name="Bowers J.E."/>
            <person name="Bruggmann R."/>
            <person name="Dubchak I."/>
            <person name="Grimwood J."/>
            <person name="Gundlach H."/>
            <person name="Haberer G."/>
            <person name="Hellsten U."/>
            <person name="Mitros T."/>
            <person name="Poliakov A."/>
            <person name="Schmutz J."/>
            <person name="Spannagl M."/>
            <person name="Tang H."/>
            <person name="Wang X."/>
            <person name="Wicker T."/>
            <person name="Bharti A.K."/>
            <person name="Chapman J."/>
            <person name="Feltus F.A."/>
            <person name="Gowik U."/>
            <person name="Grigoriev I.V."/>
            <person name="Lyons E."/>
            <person name="Maher C.A."/>
            <person name="Martis M."/>
            <person name="Narechania A."/>
            <person name="Otillar R.P."/>
            <person name="Penning B.W."/>
            <person name="Salamov A.A."/>
            <person name="Wang Y."/>
            <person name="Zhang L."/>
            <person name="Carpita N.C."/>
            <person name="Freeling M."/>
            <person name="Gingle A.R."/>
            <person name="Hash C.T."/>
            <person name="Keller B."/>
            <person name="Klein P."/>
            <person name="Kresovich S."/>
            <person name="McCann M.C."/>
            <person name="Ming R."/>
            <person name="Peterson D.G."/>
            <person name="Mehboob-ur-Rahman"/>
            <person name="Ware D."/>
            <person name="Westhoff P."/>
            <person name="Mayer K.F."/>
            <person name="Messing J."/>
            <person name="Rokhsar D.S."/>
        </authorList>
    </citation>
    <scope>NUCLEOTIDE SEQUENCE [LARGE SCALE GENOMIC DNA]</scope>
    <source>
        <strain evidence="4">cv. BTx623</strain>
    </source>
</reference>
<feature type="domain" description="DUF4220" evidence="2">
    <location>
        <begin position="46"/>
        <end position="408"/>
    </location>
</feature>
<dbReference type="Pfam" id="PF13968">
    <property type="entry name" value="DUF4220"/>
    <property type="match status" value="1"/>
</dbReference>
<organism evidence="3 4">
    <name type="scientific">Sorghum bicolor</name>
    <name type="common">Sorghum</name>
    <name type="synonym">Sorghum vulgare</name>
    <dbReference type="NCBI Taxonomy" id="4558"/>
    <lineage>
        <taxon>Eukaryota</taxon>
        <taxon>Viridiplantae</taxon>
        <taxon>Streptophyta</taxon>
        <taxon>Embryophyta</taxon>
        <taxon>Tracheophyta</taxon>
        <taxon>Spermatophyta</taxon>
        <taxon>Magnoliopsida</taxon>
        <taxon>Liliopsida</taxon>
        <taxon>Poales</taxon>
        <taxon>Poaceae</taxon>
        <taxon>PACMAD clade</taxon>
        <taxon>Panicoideae</taxon>
        <taxon>Andropogonodae</taxon>
        <taxon>Andropogoneae</taxon>
        <taxon>Sorghinae</taxon>
        <taxon>Sorghum</taxon>
    </lineage>
</organism>
<feature type="transmembrane region" description="Helical" evidence="1">
    <location>
        <begin position="129"/>
        <end position="149"/>
    </location>
</feature>
<dbReference type="Gramene" id="EER95732">
    <property type="protein sequence ID" value="EER95732"/>
    <property type="gene ID" value="SORBI_3002G004400"/>
</dbReference>
<dbReference type="InterPro" id="IPR007658">
    <property type="entry name" value="DUF594"/>
</dbReference>
<protein>
    <recommendedName>
        <fullName evidence="2">DUF4220 domain-containing protein</fullName>
    </recommendedName>
</protein>
<evidence type="ECO:0000313" key="4">
    <source>
        <dbReference type="Proteomes" id="UP000000768"/>
    </source>
</evidence>
<accession>C5X757</accession>
<reference evidence="4" key="2">
    <citation type="journal article" date="2018" name="Plant J.">
        <title>The Sorghum bicolor reference genome: improved assembly, gene annotations, a transcriptome atlas, and signatures of genome organization.</title>
        <authorList>
            <person name="McCormick R.F."/>
            <person name="Truong S.K."/>
            <person name="Sreedasyam A."/>
            <person name="Jenkins J."/>
            <person name="Shu S."/>
            <person name="Sims D."/>
            <person name="Kennedy M."/>
            <person name="Amirebrahimi M."/>
            <person name="Weers B.D."/>
            <person name="McKinley B."/>
            <person name="Mattison A."/>
            <person name="Morishige D.T."/>
            <person name="Grimwood J."/>
            <person name="Schmutz J."/>
            <person name="Mullet J.E."/>
        </authorList>
    </citation>
    <scope>NUCLEOTIDE SEQUENCE [LARGE SCALE GENOMIC DNA]</scope>
    <source>
        <strain evidence="4">cv. BTx623</strain>
    </source>
</reference>
<dbReference type="OMA" id="CVGTACL"/>
<dbReference type="EMBL" id="CM000761">
    <property type="protein sequence ID" value="EER95732.2"/>
    <property type="molecule type" value="Genomic_DNA"/>
</dbReference>
<keyword evidence="4" id="KW-1185">Reference proteome</keyword>
<dbReference type="Proteomes" id="UP000000768">
    <property type="component" value="Chromosome 2"/>
</dbReference>
<keyword evidence="1" id="KW-0472">Membrane</keyword>
<gene>
    <name evidence="3" type="ORF">SORBI_3002G004400</name>
</gene>
<name>C5X757_SORBI</name>
<dbReference type="HOGENOM" id="CLU_009180_3_0_1"/>
<feature type="transmembrane region" description="Helical" evidence="1">
    <location>
        <begin position="306"/>
        <end position="326"/>
    </location>
</feature>
<dbReference type="AlphaFoldDB" id="C5X757"/>
<dbReference type="InterPro" id="IPR025315">
    <property type="entry name" value="DUF4220"/>
</dbReference>
<feature type="transmembrane region" description="Helical" evidence="1">
    <location>
        <begin position="338"/>
        <end position="361"/>
    </location>
</feature>
<evidence type="ECO:0000256" key="1">
    <source>
        <dbReference type="SAM" id="Phobius"/>
    </source>
</evidence>
<dbReference type="STRING" id="4558.C5X757"/>
<keyword evidence="1" id="KW-1133">Transmembrane helix</keyword>
<keyword evidence="1" id="KW-0812">Transmembrane</keyword>
<proteinExistence type="predicted"/>
<evidence type="ECO:0000313" key="3">
    <source>
        <dbReference type="EMBL" id="EER95732.2"/>
    </source>
</evidence>
<dbReference type="InParanoid" id="C5X757"/>
<dbReference type="PANTHER" id="PTHR31325">
    <property type="entry name" value="OS01G0798800 PROTEIN-RELATED"/>
    <property type="match status" value="1"/>
</dbReference>
<feature type="transmembrane region" description="Helical" evidence="1">
    <location>
        <begin position="14"/>
        <end position="31"/>
    </location>
</feature>